<evidence type="ECO:0000313" key="1">
    <source>
        <dbReference type="EMBL" id="MPN12977.1"/>
    </source>
</evidence>
<accession>A0A645FF87</accession>
<organism evidence="1">
    <name type="scientific">bioreactor metagenome</name>
    <dbReference type="NCBI Taxonomy" id="1076179"/>
    <lineage>
        <taxon>unclassified sequences</taxon>
        <taxon>metagenomes</taxon>
        <taxon>ecological metagenomes</taxon>
    </lineage>
</organism>
<reference evidence="1" key="1">
    <citation type="submission" date="2019-08" db="EMBL/GenBank/DDBJ databases">
        <authorList>
            <person name="Kucharzyk K."/>
            <person name="Murdoch R.W."/>
            <person name="Higgins S."/>
            <person name="Loffler F."/>
        </authorList>
    </citation>
    <scope>NUCLEOTIDE SEQUENCE</scope>
</reference>
<dbReference type="EMBL" id="VSSQ01059415">
    <property type="protein sequence ID" value="MPN12977.1"/>
    <property type="molecule type" value="Genomic_DNA"/>
</dbReference>
<comment type="caution">
    <text evidence="1">The sequence shown here is derived from an EMBL/GenBank/DDBJ whole genome shotgun (WGS) entry which is preliminary data.</text>
</comment>
<name>A0A645FF87_9ZZZZ</name>
<sequence>MHQAQGRHAARVLQVLEVGAHLIGQQQALVDHGAAAHAGHIVLLGVRELEALDGGTGGLADHVQLALQRVLHDDIGTTADEDLAQDGLFFLHGRRHGHIAVHRHIAPAQQHLAFGLDGAFHLLLASQARSMFLGQEDHAHAILACRRQCHALLGHFFTVELVGNLDQDTGAVAHQGIRTHGTAMVDVLEDLQCPQHDVMALLALDMGHKAQTAGIVFVALGVQTVVLEILDLGSSRHGESSYINRGERKITT</sequence>
<protein>
    <submittedName>
        <fullName evidence="1">Uncharacterized protein</fullName>
    </submittedName>
</protein>
<gene>
    <name evidence="1" type="ORF">SDC9_160297</name>
</gene>
<proteinExistence type="predicted"/>
<dbReference type="AlphaFoldDB" id="A0A645FF87"/>